<dbReference type="VEuPathDB" id="FungiDB:CC1G_04617"/>
<accession>A8N4V7</accession>
<dbReference type="Gene3D" id="6.10.140.2220">
    <property type="match status" value="1"/>
</dbReference>
<feature type="domain" description="MYND-type" evidence="5">
    <location>
        <begin position="25"/>
        <end position="65"/>
    </location>
</feature>
<evidence type="ECO:0000259" key="5">
    <source>
        <dbReference type="PROSITE" id="PS50865"/>
    </source>
</evidence>
<dbReference type="EMBL" id="AACS02000003">
    <property type="protein sequence ID" value="EAU91850.1"/>
    <property type="molecule type" value="Genomic_DNA"/>
</dbReference>
<evidence type="ECO:0000256" key="4">
    <source>
        <dbReference type="PROSITE-ProRule" id="PRU00134"/>
    </source>
</evidence>
<dbReference type="eggNOG" id="ENOG502R2H5">
    <property type="taxonomic scope" value="Eukaryota"/>
</dbReference>
<keyword evidence="2 4" id="KW-0863">Zinc-finger</keyword>
<dbReference type="Proteomes" id="UP000001861">
    <property type="component" value="Unassembled WGS sequence"/>
</dbReference>
<evidence type="ECO:0000313" key="7">
    <source>
        <dbReference type="Proteomes" id="UP000001861"/>
    </source>
</evidence>
<dbReference type="InterPro" id="IPR002893">
    <property type="entry name" value="Znf_MYND"/>
</dbReference>
<evidence type="ECO:0000256" key="1">
    <source>
        <dbReference type="ARBA" id="ARBA00022723"/>
    </source>
</evidence>
<dbReference type="OMA" id="HEWEKAF"/>
<evidence type="ECO:0000313" key="6">
    <source>
        <dbReference type="EMBL" id="EAU91850.1"/>
    </source>
</evidence>
<evidence type="ECO:0000256" key="3">
    <source>
        <dbReference type="ARBA" id="ARBA00022833"/>
    </source>
</evidence>
<proteinExistence type="predicted"/>
<keyword evidence="3" id="KW-0862">Zinc</keyword>
<dbReference type="AlphaFoldDB" id="A8N4V7"/>
<dbReference type="PROSITE" id="PS50865">
    <property type="entry name" value="ZF_MYND_2"/>
    <property type="match status" value="1"/>
</dbReference>
<dbReference type="GeneID" id="6006366"/>
<sequence length="257" mass="29223">MSTTASEPLVLPLPPLDKHCSYNPCPTFGESDGEAKHRCSLCKGVSYCGQRCQKLDWKENHRWNCSPLAIDNDKAFLEPDPEELEELTRVIMHWKEAYDKLPDAEKQKQNKGWKASSMPESKGLLDLQIASGASYSRLPKNHTKYPFRLPIILITRRFLSSMFHPPLPPALERIPDMLCRMGREIVAPNYYPRMHGPKIIRKPADLSSGEYGTILDWMPVALLEHGIKGEVKEWGDRWIALATAEKLLWTDDGVATL</sequence>
<dbReference type="InParanoid" id="A8N4V7"/>
<dbReference type="GO" id="GO:0008270">
    <property type="term" value="F:zinc ion binding"/>
    <property type="evidence" value="ECO:0007669"/>
    <property type="project" value="UniProtKB-KW"/>
</dbReference>
<dbReference type="SUPFAM" id="SSF144232">
    <property type="entry name" value="HIT/MYND zinc finger-like"/>
    <property type="match status" value="1"/>
</dbReference>
<comment type="caution">
    <text evidence="6">The sequence shown here is derived from an EMBL/GenBank/DDBJ whole genome shotgun (WGS) entry which is preliminary data.</text>
</comment>
<dbReference type="OrthoDB" id="3007465at2759"/>
<dbReference type="Pfam" id="PF01753">
    <property type="entry name" value="zf-MYND"/>
    <property type="match status" value="1"/>
</dbReference>
<dbReference type="RefSeq" id="XP_001829928.1">
    <property type="nucleotide sequence ID" value="XM_001829876.1"/>
</dbReference>
<keyword evidence="1" id="KW-0479">Metal-binding</keyword>
<gene>
    <name evidence="6" type="ORF">CC1G_04617</name>
</gene>
<dbReference type="KEGG" id="cci:CC1G_04617"/>
<evidence type="ECO:0000256" key="2">
    <source>
        <dbReference type="ARBA" id="ARBA00022771"/>
    </source>
</evidence>
<keyword evidence="7" id="KW-1185">Reference proteome</keyword>
<protein>
    <recommendedName>
        <fullName evidence="5">MYND-type domain-containing protein</fullName>
    </recommendedName>
</protein>
<name>A8N4V7_COPC7</name>
<reference evidence="6 7" key="1">
    <citation type="journal article" date="2010" name="Proc. Natl. Acad. Sci. U.S.A.">
        <title>Insights into evolution of multicellular fungi from the assembled chromosomes of the mushroom Coprinopsis cinerea (Coprinus cinereus).</title>
        <authorList>
            <person name="Stajich J.E."/>
            <person name="Wilke S.K."/>
            <person name="Ahren D."/>
            <person name="Au C.H."/>
            <person name="Birren B.W."/>
            <person name="Borodovsky M."/>
            <person name="Burns C."/>
            <person name="Canback B."/>
            <person name="Casselton L.A."/>
            <person name="Cheng C.K."/>
            <person name="Deng J."/>
            <person name="Dietrich F.S."/>
            <person name="Fargo D.C."/>
            <person name="Farman M.L."/>
            <person name="Gathman A.C."/>
            <person name="Goldberg J."/>
            <person name="Guigo R."/>
            <person name="Hoegger P.J."/>
            <person name="Hooker J.B."/>
            <person name="Huggins A."/>
            <person name="James T.Y."/>
            <person name="Kamada T."/>
            <person name="Kilaru S."/>
            <person name="Kodira C."/>
            <person name="Kues U."/>
            <person name="Kupfer D."/>
            <person name="Kwan H.S."/>
            <person name="Lomsadze A."/>
            <person name="Li W."/>
            <person name="Lilly W.W."/>
            <person name="Ma L.J."/>
            <person name="Mackey A.J."/>
            <person name="Manning G."/>
            <person name="Martin F."/>
            <person name="Muraguchi H."/>
            <person name="Natvig D.O."/>
            <person name="Palmerini H."/>
            <person name="Ramesh M.A."/>
            <person name="Rehmeyer C.J."/>
            <person name="Roe B.A."/>
            <person name="Shenoy N."/>
            <person name="Stanke M."/>
            <person name="Ter-Hovhannisyan V."/>
            <person name="Tunlid A."/>
            <person name="Velagapudi R."/>
            <person name="Vision T.J."/>
            <person name="Zeng Q."/>
            <person name="Zolan M.E."/>
            <person name="Pukkila P.J."/>
        </authorList>
    </citation>
    <scope>NUCLEOTIDE SEQUENCE [LARGE SCALE GENOMIC DNA]</scope>
    <source>
        <strain evidence="7">Okayama-7 / 130 / ATCC MYA-4618 / FGSC 9003</strain>
    </source>
</reference>
<organism evidence="6 7">
    <name type="scientific">Coprinopsis cinerea (strain Okayama-7 / 130 / ATCC MYA-4618 / FGSC 9003)</name>
    <name type="common">Inky cap fungus</name>
    <name type="synonym">Hormographiella aspergillata</name>
    <dbReference type="NCBI Taxonomy" id="240176"/>
    <lineage>
        <taxon>Eukaryota</taxon>
        <taxon>Fungi</taxon>
        <taxon>Dikarya</taxon>
        <taxon>Basidiomycota</taxon>
        <taxon>Agaricomycotina</taxon>
        <taxon>Agaricomycetes</taxon>
        <taxon>Agaricomycetidae</taxon>
        <taxon>Agaricales</taxon>
        <taxon>Agaricineae</taxon>
        <taxon>Psathyrellaceae</taxon>
        <taxon>Coprinopsis</taxon>
    </lineage>
</organism>